<evidence type="ECO:0000256" key="3">
    <source>
        <dbReference type="ARBA" id="ARBA00022692"/>
    </source>
</evidence>
<dbReference type="InterPro" id="IPR038766">
    <property type="entry name" value="Membrane_comp_ABC_pdt"/>
</dbReference>
<evidence type="ECO:0000256" key="7">
    <source>
        <dbReference type="SAM" id="Phobius"/>
    </source>
</evidence>
<dbReference type="PANTHER" id="PTHR30287:SF1">
    <property type="entry name" value="INNER MEMBRANE PROTEIN"/>
    <property type="match status" value="1"/>
</dbReference>
<organism evidence="9 10">
    <name type="scientific">Paraburkholderia silvatlantica</name>
    <dbReference type="NCBI Taxonomy" id="321895"/>
    <lineage>
        <taxon>Bacteria</taxon>
        <taxon>Pseudomonadati</taxon>
        <taxon>Pseudomonadota</taxon>
        <taxon>Betaproteobacteria</taxon>
        <taxon>Burkholderiales</taxon>
        <taxon>Burkholderiaceae</taxon>
        <taxon>Paraburkholderia</taxon>
    </lineage>
</organism>
<evidence type="ECO:0000256" key="1">
    <source>
        <dbReference type="ARBA" id="ARBA00004651"/>
    </source>
</evidence>
<feature type="transmembrane region" description="Helical" evidence="7">
    <location>
        <begin position="377"/>
        <end position="403"/>
    </location>
</feature>
<keyword evidence="4 7" id="KW-1133">Transmembrane helix</keyword>
<feature type="transmembrane region" description="Helical" evidence="7">
    <location>
        <begin position="69"/>
        <end position="90"/>
    </location>
</feature>
<comment type="caution">
    <text evidence="9">The sequence shown here is derived from an EMBL/GenBank/DDBJ whole genome shotgun (WGS) entry which is preliminary data.</text>
</comment>
<sequence>MSGGAPSSSNARPPRSEGGPGFAQTEPTGAGGGQGGPGRPVAVRTTPGWSDLVHLAARMTARDWRAGELTMLLFALVLAVAALASVGFLADRLQRGLERDARRMIAADFIVRADHPVDPMFAREAQSLSLRTATTAIFPSMVSSAPPPAAAAAGASAAPGVTATRLAAVKAVSADYPLRGALRIAAAPGAPDHAAQGIPPPGTVWVDDELLDALKLHVGDTVKVGTRTFAVNALITKELDRGFSFVNFSPRLMMRADEVASTGLLGYGSRVTYRLLVAGADPAVAQFAAWARARVDGGKMRGVALESLQDGQPQVRQTLDRARHFLTLVSLLTALLAAVAIAMAAHRYTRRHLDACAAMRCLGASQRTLRTLFVLEFAGLGLVGGAAGVALGYAGHLALLAWLGNLIDVVLPQPGPLPVLEGIAAGLVLLLGFALPPLLPLTRVPPVRVLRREWGGEGRVAWAAYGVGIALFAGLLVIAAGEWKLGGIVAGGFAIGLLVFAGVARAALWCAARLARSGRLAGQARAGVGWRYALASLERRPGASALQITALAIGLMCLLLIAMTRNDLVEGWRKSTPPDAPNEFLIDIQPDQRDAVAAWLRSHGIAGAADSDLQPMVRARLISINGKPVNPDSYKSEDARRLVDREFNLSYTTKLPDDNRIEAGTWYGDSATPQLSIEQGLAKLINVKPGDVLKFDVTGLEVTAPVTSVRKLDWGSFKVNFFVLMPPALLRDFPATYITSFHLPPGQREVVDGLVARYPNVTAIDIAPILAQIERVLEQVIGAVQFLFLFTLAAGVLVLYAALAGTRDERMRESALLRALGASHQQVRAVQVAEFISVGALAGLMAAIGAQAVGSVLATHVFLFYLPFDPWLLPAGIAAGVLCAGVGGWISLRHVLARPALQSLRDA</sequence>
<feature type="compositionally biased region" description="Low complexity" evidence="6">
    <location>
        <begin position="1"/>
        <end position="13"/>
    </location>
</feature>
<name>A0A2V4TX02_9BURK</name>
<keyword evidence="3 7" id="KW-0812">Transmembrane</keyword>
<comment type="subcellular location">
    <subcellularLocation>
        <location evidence="1">Cell membrane</location>
        <topology evidence="1">Multi-pass membrane protein</topology>
    </subcellularLocation>
</comment>
<evidence type="ECO:0000256" key="6">
    <source>
        <dbReference type="SAM" id="MobiDB-lite"/>
    </source>
</evidence>
<proteinExistence type="predicted"/>
<reference evidence="9 10" key="1">
    <citation type="submission" date="2018-06" db="EMBL/GenBank/DDBJ databases">
        <title>Genomic Encyclopedia of Type Strains, Phase IV (KMG-V): Genome sequencing to study the core and pangenomes of soil and plant-associated prokaryotes.</title>
        <authorList>
            <person name="Whitman W."/>
        </authorList>
    </citation>
    <scope>NUCLEOTIDE SEQUENCE [LARGE SCALE GENOMIC DNA]</scope>
    <source>
        <strain evidence="9 10">SRCL-318</strain>
    </source>
</reference>
<feature type="transmembrane region" description="Helical" evidence="7">
    <location>
        <begin position="462"/>
        <end position="481"/>
    </location>
</feature>
<evidence type="ECO:0000313" key="10">
    <source>
        <dbReference type="Proteomes" id="UP000247772"/>
    </source>
</evidence>
<feature type="transmembrane region" description="Helical" evidence="7">
    <location>
        <begin position="487"/>
        <end position="511"/>
    </location>
</feature>
<dbReference type="PANTHER" id="PTHR30287">
    <property type="entry name" value="MEMBRANE COMPONENT OF PREDICTED ABC SUPERFAMILY METABOLITE UPTAKE TRANSPORTER"/>
    <property type="match status" value="1"/>
</dbReference>
<feature type="compositionally biased region" description="Gly residues" evidence="6">
    <location>
        <begin position="29"/>
        <end position="38"/>
    </location>
</feature>
<evidence type="ECO:0000256" key="5">
    <source>
        <dbReference type="ARBA" id="ARBA00023136"/>
    </source>
</evidence>
<feature type="transmembrane region" description="Helical" evidence="7">
    <location>
        <begin position="835"/>
        <end position="865"/>
    </location>
</feature>
<evidence type="ECO:0000256" key="4">
    <source>
        <dbReference type="ARBA" id="ARBA00022989"/>
    </source>
</evidence>
<feature type="domain" description="ABC3 transporter permease C-terminal" evidence="8">
    <location>
        <begin position="328"/>
        <end position="446"/>
    </location>
</feature>
<feature type="transmembrane region" description="Helical" evidence="7">
    <location>
        <begin position="325"/>
        <end position="345"/>
    </location>
</feature>
<dbReference type="GO" id="GO:0005886">
    <property type="term" value="C:plasma membrane"/>
    <property type="evidence" value="ECO:0007669"/>
    <property type="project" value="UniProtKB-SubCell"/>
</dbReference>
<protein>
    <submittedName>
        <fullName evidence="9">Putative ABC transport system permease protein</fullName>
    </submittedName>
</protein>
<evidence type="ECO:0000313" key="9">
    <source>
        <dbReference type="EMBL" id="PYE18998.1"/>
    </source>
</evidence>
<accession>A0A2V4TX02</accession>
<dbReference type="EMBL" id="QJSQ01000020">
    <property type="protein sequence ID" value="PYE18998.1"/>
    <property type="molecule type" value="Genomic_DNA"/>
</dbReference>
<evidence type="ECO:0000256" key="2">
    <source>
        <dbReference type="ARBA" id="ARBA00022475"/>
    </source>
</evidence>
<gene>
    <name evidence="9" type="ORF">C7410_12062</name>
</gene>
<keyword evidence="2" id="KW-1003">Cell membrane</keyword>
<dbReference type="AlphaFoldDB" id="A0A2V4TX02"/>
<evidence type="ECO:0000259" key="8">
    <source>
        <dbReference type="Pfam" id="PF02687"/>
    </source>
</evidence>
<feature type="transmembrane region" description="Helical" evidence="7">
    <location>
        <begin position="780"/>
        <end position="803"/>
    </location>
</feature>
<keyword evidence="5 7" id="KW-0472">Membrane</keyword>
<feature type="transmembrane region" description="Helical" evidence="7">
    <location>
        <begin position="545"/>
        <end position="563"/>
    </location>
</feature>
<feature type="transmembrane region" description="Helical" evidence="7">
    <location>
        <begin position="871"/>
        <end position="892"/>
    </location>
</feature>
<feature type="region of interest" description="Disordered" evidence="6">
    <location>
        <begin position="1"/>
        <end position="44"/>
    </location>
</feature>
<dbReference type="Proteomes" id="UP000247772">
    <property type="component" value="Unassembled WGS sequence"/>
</dbReference>
<dbReference type="Pfam" id="PF02687">
    <property type="entry name" value="FtsX"/>
    <property type="match status" value="2"/>
</dbReference>
<dbReference type="InterPro" id="IPR003838">
    <property type="entry name" value="ABC3_permease_C"/>
</dbReference>
<feature type="transmembrane region" description="Helical" evidence="7">
    <location>
        <begin position="423"/>
        <end position="441"/>
    </location>
</feature>
<feature type="domain" description="ABC3 transporter permease C-terminal" evidence="8">
    <location>
        <begin position="786"/>
        <end position="897"/>
    </location>
</feature>